<gene>
    <name evidence="2" type="ORF">H9C73_04955</name>
</gene>
<evidence type="ECO:0000313" key="3">
    <source>
        <dbReference type="Proteomes" id="UP000810171"/>
    </source>
</evidence>
<dbReference type="RefSeq" id="WP_209286694.1">
    <property type="nucleotide sequence ID" value="NZ_JACVEW010000005.1"/>
</dbReference>
<comment type="caution">
    <text evidence="2">The sequence shown here is derived from an EMBL/GenBank/DDBJ whole genome shotgun (WGS) entry which is preliminary data.</text>
</comment>
<dbReference type="EMBL" id="JACVEW010000005">
    <property type="protein sequence ID" value="MBP0048075.1"/>
    <property type="molecule type" value="Genomic_DNA"/>
</dbReference>
<evidence type="ECO:0000259" key="1">
    <source>
        <dbReference type="Pfam" id="PF18475"/>
    </source>
</evidence>
<organism evidence="2 3">
    <name type="scientific">Marinobacterium alkalitolerans</name>
    <dbReference type="NCBI Taxonomy" id="1542925"/>
    <lineage>
        <taxon>Bacteria</taxon>
        <taxon>Pseudomonadati</taxon>
        <taxon>Pseudomonadota</taxon>
        <taxon>Gammaproteobacteria</taxon>
        <taxon>Oceanospirillales</taxon>
        <taxon>Oceanospirillaceae</taxon>
        <taxon>Marinobacterium</taxon>
    </lineage>
</organism>
<feature type="domain" description="PIN-like" evidence="1">
    <location>
        <begin position="7"/>
        <end position="105"/>
    </location>
</feature>
<sequence>MKTNYVLIDFENVQPKNLELLKGHGFKVIVFVGSKQVKISFDLACAMQSLGADAEYVKIEGNGPNALDFHIAFYIGNLAAKDPDCYFHIISKDTGFDPLIKHLKTKRIYAQREKDISEIPLLKISNSKSMVERIDAIVEFLKARGSAKPRAVKTLSNSINSLFMKKLEEDELAKIMDELIRQKIVITNGSKVSYQLPGKP</sequence>
<dbReference type="InterPro" id="IPR041494">
    <property type="entry name" value="PIN7"/>
</dbReference>
<reference evidence="2 3" key="1">
    <citation type="submission" date="2020-09" db="EMBL/GenBank/DDBJ databases">
        <authorList>
            <person name="Tanuku N.R.S."/>
        </authorList>
    </citation>
    <scope>NUCLEOTIDE SEQUENCE [LARGE SCALE GENOMIC DNA]</scope>
    <source>
        <strain evidence="2 3">AK62</strain>
    </source>
</reference>
<dbReference type="Pfam" id="PF18475">
    <property type="entry name" value="PIN7"/>
    <property type="match status" value="1"/>
</dbReference>
<name>A0ABS3Z9S2_9GAMM</name>
<proteinExistence type="predicted"/>
<accession>A0ABS3Z9S2</accession>
<evidence type="ECO:0000313" key="2">
    <source>
        <dbReference type="EMBL" id="MBP0048075.1"/>
    </source>
</evidence>
<keyword evidence="3" id="KW-1185">Reference proteome</keyword>
<protein>
    <recommendedName>
        <fullName evidence="1">PIN-like domain-containing protein</fullName>
    </recommendedName>
</protein>
<dbReference type="Proteomes" id="UP000810171">
    <property type="component" value="Unassembled WGS sequence"/>
</dbReference>